<dbReference type="GO" id="GO:0009307">
    <property type="term" value="P:DNA restriction-modification system"/>
    <property type="evidence" value="ECO:0007669"/>
    <property type="project" value="UniProtKB-KW"/>
</dbReference>
<dbReference type="InterPro" id="IPR021810">
    <property type="entry name" value="T1RH-like_C"/>
</dbReference>
<name>A0A0F9PCU0_9ZZZZ</name>
<evidence type="ECO:0000256" key="2">
    <source>
        <dbReference type="ARBA" id="ARBA00008598"/>
    </source>
</evidence>
<evidence type="ECO:0000256" key="6">
    <source>
        <dbReference type="ARBA" id="ARBA00022747"/>
    </source>
</evidence>
<dbReference type="InterPro" id="IPR051268">
    <property type="entry name" value="Type-I_R_enzyme_R_subunit"/>
</dbReference>
<dbReference type="CDD" id="cd18800">
    <property type="entry name" value="SF2_C_EcoR124I-like"/>
    <property type="match status" value="1"/>
</dbReference>
<dbReference type="InterPro" id="IPR014001">
    <property type="entry name" value="Helicase_ATP-bd"/>
</dbReference>
<accession>A0A0F9PCU0</accession>
<comment type="similarity">
    <text evidence="2">Belongs to the HsdR family.</text>
</comment>
<keyword evidence="6" id="KW-0680">Restriction system</keyword>
<organism evidence="13">
    <name type="scientific">marine sediment metagenome</name>
    <dbReference type="NCBI Taxonomy" id="412755"/>
    <lineage>
        <taxon>unclassified sequences</taxon>
        <taxon>metagenomes</taxon>
        <taxon>ecological metagenomes</taxon>
    </lineage>
</organism>
<protein>
    <recommendedName>
        <fullName evidence="3">type I site-specific deoxyribonuclease</fullName>
        <ecNumber evidence="3">3.1.21.3</ecNumber>
    </recommendedName>
</protein>
<dbReference type="InterPro" id="IPR004473">
    <property type="entry name" value="Restrct_endonuc_typeI_HsdR"/>
</dbReference>
<dbReference type="InterPro" id="IPR007409">
    <property type="entry name" value="Restrct_endonuc_type1_HsdR_N"/>
</dbReference>
<evidence type="ECO:0000256" key="1">
    <source>
        <dbReference type="ARBA" id="ARBA00000851"/>
    </source>
</evidence>
<keyword evidence="8" id="KW-0378">Hydrolase</keyword>
<dbReference type="PROSITE" id="PS51192">
    <property type="entry name" value="HELICASE_ATP_BIND_1"/>
    <property type="match status" value="1"/>
</dbReference>
<evidence type="ECO:0000256" key="7">
    <source>
        <dbReference type="ARBA" id="ARBA00022759"/>
    </source>
</evidence>
<dbReference type="EC" id="3.1.21.3" evidence="3"/>
<dbReference type="GO" id="GO:0005524">
    <property type="term" value="F:ATP binding"/>
    <property type="evidence" value="ECO:0007669"/>
    <property type="project" value="UniProtKB-KW"/>
</dbReference>
<dbReference type="Pfam" id="PF04313">
    <property type="entry name" value="HSDR_N"/>
    <property type="match status" value="1"/>
</dbReference>
<evidence type="ECO:0000256" key="11">
    <source>
        <dbReference type="SAM" id="Coils"/>
    </source>
</evidence>
<evidence type="ECO:0000256" key="3">
    <source>
        <dbReference type="ARBA" id="ARBA00012654"/>
    </source>
</evidence>
<keyword evidence="7" id="KW-0255">Endonuclease</keyword>
<dbReference type="Pfam" id="PF18766">
    <property type="entry name" value="SWI2_SNF2"/>
    <property type="match status" value="1"/>
</dbReference>
<evidence type="ECO:0000259" key="12">
    <source>
        <dbReference type="PROSITE" id="PS51192"/>
    </source>
</evidence>
<gene>
    <name evidence="13" type="ORF">LCGC14_1154140</name>
</gene>
<evidence type="ECO:0000256" key="4">
    <source>
        <dbReference type="ARBA" id="ARBA00022722"/>
    </source>
</evidence>
<dbReference type="CDD" id="cd22332">
    <property type="entry name" value="HsdR_N"/>
    <property type="match status" value="1"/>
</dbReference>
<evidence type="ECO:0000256" key="10">
    <source>
        <dbReference type="ARBA" id="ARBA00023125"/>
    </source>
</evidence>
<dbReference type="PANTHER" id="PTHR30195">
    <property type="entry name" value="TYPE I SITE-SPECIFIC DEOXYRIBONUCLEASE PROTEIN SUBUNIT M AND R"/>
    <property type="match status" value="1"/>
</dbReference>
<dbReference type="PANTHER" id="PTHR30195:SF15">
    <property type="entry name" value="TYPE I RESTRICTION ENZYME HINDI ENDONUCLEASE SUBUNIT"/>
    <property type="match status" value="1"/>
</dbReference>
<comment type="catalytic activity">
    <reaction evidence="1">
        <text>Endonucleolytic cleavage of DNA to give random double-stranded fragments with terminal 5'-phosphates, ATP is simultaneously hydrolyzed.</text>
        <dbReference type="EC" id="3.1.21.3"/>
    </reaction>
</comment>
<dbReference type="InterPro" id="IPR027417">
    <property type="entry name" value="P-loop_NTPase"/>
</dbReference>
<dbReference type="Pfam" id="PF22679">
    <property type="entry name" value="T1R_D3-like"/>
    <property type="match status" value="1"/>
</dbReference>
<dbReference type="AlphaFoldDB" id="A0A0F9PCU0"/>
<evidence type="ECO:0000313" key="13">
    <source>
        <dbReference type="EMBL" id="KKM98810.1"/>
    </source>
</evidence>
<evidence type="ECO:0000256" key="8">
    <source>
        <dbReference type="ARBA" id="ARBA00022801"/>
    </source>
</evidence>
<dbReference type="SMART" id="SM00487">
    <property type="entry name" value="DEXDc"/>
    <property type="match status" value="1"/>
</dbReference>
<evidence type="ECO:0000256" key="9">
    <source>
        <dbReference type="ARBA" id="ARBA00022840"/>
    </source>
</evidence>
<dbReference type="InterPro" id="IPR040980">
    <property type="entry name" value="SWI2_SNF2"/>
</dbReference>
<dbReference type="NCBIfam" id="TIGR00348">
    <property type="entry name" value="hsdR"/>
    <property type="match status" value="1"/>
</dbReference>
<dbReference type="EMBL" id="LAZR01005575">
    <property type="protein sequence ID" value="KKM98810.1"/>
    <property type="molecule type" value="Genomic_DNA"/>
</dbReference>
<dbReference type="Gene3D" id="3.40.50.300">
    <property type="entry name" value="P-loop containing nucleotide triphosphate hydrolases"/>
    <property type="match status" value="2"/>
</dbReference>
<reference evidence="13" key="1">
    <citation type="journal article" date="2015" name="Nature">
        <title>Complex archaea that bridge the gap between prokaryotes and eukaryotes.</title>
        <authorList>
            <person name="Spang A."/>
            <person name="Saw J.H."/>
            <person name="Jorgensen S.L."/>
            <person name="Zaremba-Niedzwiedzka K."/>
            <person name="Martijn J."/>
            <person name="Lind A.E."/>
            <person name="van Eijk R."/>
            <person name="Schleper C."/>
            <person name="Guy L."/>
            <person name="Ettema T.J."/>
        </authorList>
    </citation>
    <scope>NUCLEOTIDE SEQUENCE</scope>
</reference>
<keyword evidence="10" id="KW-0238">DNA-binding</keyword>
<keyword evidence="5" id="KW-0547">Nucleotide-binding</keyword>
<dbReference type="SUPFAM" id="SSF52540">
    <property type="entry name" value="P-loop containing nucleoside triphosphate hydrolases"/>
    <property type="match status" value="1"/>
</dbReference>
<feature type="coiled-coil region" evidence="11">
    <location>
        <begin position="722"/>
        <end position="749"/>
    </location>
</feature>
<keyword evidence="11" id="KW-0175">Coiled coil</keyword>
<keyword evidence="4" id="KW-0540">Nuclease</keyword>
<feature type="domain" description="Helicase ATP-binding" evidence="12">
    <location>
        <begin position="286"/>
        <end position="450"/>
    </location>
</feature>
<keyword evidence="9" id="KW-0067">ATP-binding</keyword>
<dbReference type="InterPro" id="IPR055180">
    <property type="entry name" value="HsdR_RecA-like_helicase_dom_2"/>
</dbReference>
<evidence type="ECO:0000256" key="5">
    <source>
        <dbReference type="ARBA" id="ARBA00022741"/>
    </source>
</evidence>
<comment type="caution">
    <text evidence="13">The sequence shown here is derived from an EMBL/GenBank/DDBJ whole genome shotgun (WGS) entry which is preliminary data.</text>
</comment>
<dbReference type="GO" id="GO:0003677">
    <property type="term" value="F:DNA binding"/>
    <property type="evidence" value="ECO:0007669"/>
    <property type="project" value="UniProtKB-KW"/>
</dbReference>
<dbReference type="Gene3D" id="3.90.1570.50">
    <property type="match status" value="1"/>
</dbReference>
<dbReference type="GO" id="GO:0009035">
    <property type="term" value="F:type I site-specific deoxyribonuclease activity"/>
    <property type="evidence" value="ECO:0007669"/>
    <property type="project" value="UniProtKB-EC"/>
</dbReference>
<sequence length="1059" mass="123025">MGFNKQFSEDKLIEQTAIEIFQSLGFEYLNCFKEKLGRDGDLGRKTRSEVVLTSRLKNSLKKLNPSLSEEEIENAIEIILKDRSLLNPVDANEELCNIVKDGINIRVKKNDGTETIERVKVIDFKNLGNNDFLLVSQLWIQGELYLRRPDLIGFINGIPLIFVELKAIHRNLKHGFDDNLTDYKDTISHIFWYTGFIIISNGSESKIGTFNSPWEHFNEWKKINSEQEEGIISLETIIRGTCEKRRFLDILENFIFYLDTGGAPKKVLAKYHQYFGVNNAIEAYKDREKNKGKLGIFWHTQGAGKSFSMIFFIRKILRKFYGNPTFLIITDRKELDKQIYENFSHSGTITEVQIHAEDSKHLKQLLRENHRTVFTLIQKFKTESGAPYPKLSDRQDIIIIADEAHRTQYDTLARNMRSALPNAAFIAFTGTPLLVGEEKTKDEFGDYVSIYNFNQSIEDGATLPIFYENRLPEVQIVNPEFDDELDQIVENAMLDPRQEKLLERKLGDQYHIVTRDDRLEKVAEDIVDHYINRGYLGKAMVVCIDKPTTVKMFDKVKIYWEKDLKQLKSDLKTASDQIEIDEIQSKMDFMESTDMGVVVSSEQNEIQKFNNLGLDILTHRKRMNDEDLSKKFKDTDDPFRLVFVCAMWLTGFDAHGLSTLYLDKPLRNHSLMQAIARVNRVFKDKPNGLIVDYYGVFRNLKDALAVYTIDIRNEDIPRKGPAISKDKQIEDLEKEIAKLTKICKDKGIEIDVILKAEKLHLIKHIADAVDIFVSDDKTKREYLVQATIIQHLYRAILPDKRSNKYSKIVSLFIVFKIRIYSLDPAVDISKVMDEISKLLDKSIAAEGFIIKALTGDDIQHLVDLKDIDLEELRKKFQLGKKHMEIEKLRNMLKLKLERMIKINPNRKKYAEIYRDLVDRYNEGILSVEDFFEELLAFIKKLDEEEKRAIAENLTDEELALYDLLLKDGLTDEEKEKVKKASKSLLNILKREKLVLDWRKKQQTNAAVRNTIEVVLDDQLPPSYDEKDYYEKCELVYLHISEYYYGAGQSVYTQVMSDSE</sequence>
<dbReference type="Pfam" id="PF11867">
    <property type="entry name" value="T1RH-like_C"/>
    <property type="match status" value="1"/>
</dbReference>
<proteinExistence type="inferred from homology"/>